<reference evidence="1" key="1">
    <citation type="submission" date="2021-03" db="EMBL/GenBank/DDBJ databases">
        <title>Evolutionary priming and transition to the ectomycorrhizal habit in an iconic lineage of mushroom-forming fungi: is preadaptation a requirement?</title>
        <authorList>
            <consortium name="DOE Joint Genome Institute"/>
            <person name="Looney B.P."/>
            <person name="Miyauchi S."/>
            <person name="Morin E."/>
            <person name="Drula E."/>
            <person name="Courty P.E."/>
            <person name="Chicoki N."/>
            <person name="Fauchery L."/>
            <person name="Kohler A."/>
            <person name="Kuo A."/>
            <person name="LaButti K."/>
            <person name="Pangilinan J."/>
            <person name="Lipzen A."/>
            <person name="Riley R."/>
            <person name="Andreopoulos W."/>
            <person name="He G."/>
            <person name="Johnson J."/>
            <person name="Barry K.W."/>
            <person name="Grigoriev I.V."/>
            <person name="Nagy L."/>
            <person name="Hibbett D."/>
            <person name="Henrissat B."/>
            <person name="Matheny P.B."/>
            <person name="Labbe J."/>
            <person name="Martin A.F."/>
        </authorList>
    </citation>
    <scope>NUCLEOTIDE SEQUENCE</scope>
    <source>
        <strain evidence="1">BPL698</strain>
    </source>
</reference>
<comment type="caution">
    <text evidence="1">The sequence shown here is derived from an EMBL/GenBank/DDBJ whole genome shotgun (WGS) entry which is preliminary data.</text>
</comment>
<evidence type="ECO:0000313" key="1">
    <source>
        <dbReference type="EMBL" id="KAI9452813.1"/>
    </source>
</evidence>
<accession>A0ACC0TXT8</accession>
<protein>
    <submittedName>
        <fullName evidence="1">Uncharacterized protein</fullName>
    </submittedName>
</protein>
<name>A0ACC0TXT8_9AGAM</name>
<keyword evidence="2" id="KW-1185">Reference proteome</keyword>
<evidence type="ECO:0000313" key="2">
    <source>
        <dbReference type="Proteomes" id="UP001207468"/>
    </source>
</evidence>
<proteinExistence type="predicted"/>
<dbReference type="Proteomes" id="UP001207468">
    <property type="component" value="Unassembled WGS sequence"/>
</dbReference>
<organism evidence="1 2">
    <name type="scientific">Russula earlei</name>
    <dbReference type="NCBI Taxonomy" id="71964"/>
    <lineage>
        <taxon>Eukaryota</taxon>
        <taxon>Fungi</taxon>
        <taxon>Dikarya</taxon>
        <taxon>Basidiomycota</taxon>
        <taxon>Agaricomycotina</taxon>
        <taxon>Agaricomycetes</taxon>
        <taxon>Russulales</taxon>
        <taxon>Russulaceae</taxon>
        <taxon>Russula</taxon>
    </lineage>
</organism>
<sequence length="226" mass="22792">MIHFLSVFLFSLFSLSLSATPSAKLSGGPNTPSLSVSPLPTGSDTSSSSAPTSTSFVDVTTTNAQGSTIVTSIPITVAPRSSMTLTSSAPFPSLTGYPACVTNCLTDAVAKVNCTSVTAVACYCPNVNFPIALYSCVASTCGADIPSAESLAQQFCALDNITLSFVSTAAISTPVPLASQTPTGSTTSPNSNTPNAALTLSWMSDTRGWTGMAFAACGAVFGAALI</sequence>
<gene>
    <name evidence="1" type="ORF">F5148DRAFT_1235305</name>
</gene>
<dbReference type="EMBL" id="JAGFNK010000326">
    <property type="protein sequence ID" value="KAI9452813.1"/>
    <property type="molecule type" value="Genomic_DNA"/>
</dbReference>